<dbReference type="RefSeq" id="WP_268007303.1">
    <property type="nucleotide sequence ID" value="NZ_BSUT01000001.1"/>
</dbReference>
<dbReference type="EMBL" id="CP104067">
    <property type="protein sequence ID" value="WAH43422.1"/>
    <property type="molecule type" value="Genomic_DNA"/>
</dbReference>
<accession>A0ABY6ZKL9</accession>
<protein>
    <submittedName>
        <fullName evidence="1">Uncharacterized protein</fullName>
    </submittedName>
</protein>
<dbReference type="Proteomes" id="UP001164761">
    <property type="component" value="Chromosome"/>
</dbReference>
<sequence length="156" mass="17684">MQPLHTVHTGYADVLNLVEQSIKAEQVFCSIVTQMKYLPQFKGQTALNIVHRENYETSYHRNTAAGNLERLVTGESDELLILMTVECFIETRQHDKIAGTSLGNIVVTSSEDQQWIIVATEWHKQRRQYLKSAARVLRTLIGPELWNKGASMVEGA</sequence>
<organism evidence="1 2">
    <name type="scientific">Alicyclobacillus fastidiosus</name>
    <dbReference type="NCBI Taxonomy" id="392011"/>
    <lineage>
        <taxon>Bacteria</taxon>
        <taxon>Bacillati</taxon>
        <taxon>Bacillota</taxon>
        <taxon>Bacilli</taxon>
        <taxon>Bacillales</taxon>
        <taxon>Alicyclobacillaceae</taxon>
        <taxon>Alicyclobacillus</taxon>
    </lineage>
</organism>
<name>A0ABY6ZKL9_9BACL</name>
<keyword evidence="2" id="KW-1185">Reference proteome</keyword>
<evidence type="ECO:0000313" key="2">
    <source>
        <dbReference type="Proteomes" id="UP001164761"/>
    </source>
</evidence>
<reference evidence="1" key="1">
    <citation type="submission" date="2022-08" db="EMBL/GenBank/DDBJ databases">
        <title>Alicyclobacillus fastidiosus DSM 17978, complete genome.</title>
        <authorList>
            <person name="Wang Q."/>
            <person name="Cai R."/>
            <person name="Wang Z."/>
        </authorList>
    </citation>
    <scope>NUCLEOTIDE SEQUENCE</scope>
    <source>
        <strain evidence="1">DSM 17978</strain>
    </source>
</reference>
<proteinExistence type="predicted"/>
<evidence type="ECO:0000313" key="1">
    <source>
        <dbReference type="EMBL" id="WAH43422.1"/>
    </source>
</evidence>
<gene>
    <name evidence="1" type="ORF">NZD89_08565</name>
</gene>